<evidence type="ECO:0000259" key="1">
    <source>
        <dbReference type="PROSITE" id="PS51412"/>
    </source>
</evidence>
<proteinExistence type="predicted"/>
<dbReference type="InterPro" id="IPR020864">
    <property type="entry name" value="MACPF"/>
</dbReference>
<dbReference type="SMART" id="SM00457">
    <property type="entry name" value="MACPF"/>
    <property type="match status" value="1"/>
</dbReference>
<protein>
    <recommendedName>
        <fullName evidence="1">MACPF domain-containing protein</fullName>
    </recommendedName>
</protein>
<feature type="domain" description="MACPF" evidence="1">
    <location>
        <begin position="1"/>
        <end position="342"/>
    </location>
</feature>
<comment type="caution">
    <text evidence="2">The sequence shown here is derived from an EMBL/GenBank/DDBJ whole genome shotgun (WGS) entry which is preliminary data.</text>
</comment>
<dbReference type="PROSITE" id="PS51412">
    <property type="entry name" value="MACPF_2"/>
    <property type="match status" value="1"/>
</dbReference>
<dbReference type="SUPFAM" id="SSF89372">
    <property type="entry name" value="Fucose-specific lectin"/>
    <property type="match status" value="1"/>
</dbReference>
<sequence>MSTFDDPVLPNYSYLGYSYNILKLDPTDLMEIESDKNLNDDPPPATNPRNVVDLNAQGFEPAGDQPYLKPKNTIYLSTPSMTDEVFAKYQRNVSEYYEQHTSALSLGLGLFGGIFGFTFSRSYNRFVQESTDKTRLAVYSHQYVQNHRLALSESENAVVDQIKKYFKLGQEFQNRVKELPNSRDDEEDREKYKNFIEDVGTHYTWQVGFGGRKNNYSYISKDSYERLEGEGTNVNLGAEWSFKKITGQVGADFEEENMRRFQEEAADYYHKIVTEGGSVGIADLEDWVQTIPDNPVPVKIKIALVYELLIPELFEDEPEINLKRQLMEDAYQDYLKENGIPGETRPVLTVVYDYNDKLYQCDYTALEWPPEENNDLEWNKGIQVAPSAGQFHAVAWYENKETLYSVFFPMNPLRGLGYSEVYQFGWATKLLSNSDTSMYYSEMALAEFNDKLYCVFVATPETPRFCYTSFDRNNNAWTSPKQIGNYVPKSSPAIAAYNNKLYLACRHEDNINESYYSLIAMDKSENWEHVDNYGPIGETRQLGIAPFEDKLVVATTSTDHNGNYMLWYSVYKDDERIGSGGKHTEDPAFFTTLMEFNNKLFFVYNTNDRRLFFCTAEFSSNGKYLNFSQIKRIMNNNAFFFDVAVRKSNLPLFPPKMN</sequence>
<name>A0A6B3N8V4_9CYAN</name>
<gene>
    <name evidence="2" type="ORF">F6J89_05255</name>
</gene>
<reference evidence="2" key="1">
    <citation type="submission" date="2019-11" db="EMBL/GenBank/DDBJ databases">
        <title>Genomic insights into an expanded diversity of filamentous marine cyanobacteria reveals the extraordinary biosynthetic potential of Moorea and Okeania.</title>
        <authorList>
            <person name="Ferreira Leao T."/>
            <person name="Wang M."/>
            <person name="Moss N."/>
            <person name="Da Silva R."/>
            <person name="Sanders J."/>
            <person name="Nurk S."/>
            <person name="Gurevich A."/>
            <person name="Humphrey G."/>
            <person name="Reher R."/>
            <person name="Zhu Q."/>
            <person name="Belda-Ferre P."/>
            <person name="Glukhov E."/>
            <person name="Rex R."/>
            <person name="Dorrestein P.C."/>
            <person name="Knight R."/>
            <person name="Pevzner P."/>
            <person name="Gerwick W.H."/>
            <person name="Gerwick L."/>
        </authorList>
    </citation>
    <scope>NUCLEOTIDE SEQUENCE</scope>
    <source>
        <strain evidence="2">SIO1C4</strain>
    </source>
</reference>
<dbReference type="AlphaFoldDB" id="A0A6B3N8V4"/>
<organism evidence="2">
    <name type="scientific">Symploca sp. SIO1C4</name>
    <dbReference type="NCBI Taxonomy" id="2607765"/>
    <lineage>
        <taxon>Bacteria</taxon>
        <taxon>Bacillati</taxon>
        <taxon>Cyanobacteriota</taxon>
        <taxon>Cyanophyceae</taxon>
        <taxon>Coleofasciculales</taxon>
        <taxon>Coleofasciculaceae</taxon>
        <taxon>Symploca</taxon>
    </lineage>
</organism>
<accession>A0A6B3N8V4</accession>
<evidence type="ECO:0000313" key="2">
    <source>
        <dbReference type="EMBL" id="NER27042.1"/>
    </source>
</evidence>
<dbReference type="EMBL" id="JAAHFQ010000066">
    <property type="protein sequence ID" value="NER27042.1"/>
    <property type="molecule type" value="Genomic_DNA"/>
</dbReference>
<dbReference type="Pfam" id="PF01823">
    <property type="entry name" value="MACPF"/>
    <property type="match status" value="1"/>
</dbReference>